<reference evidence="3 4" key="1">
    <citation type="journal article" date="2020" name="Nat. Food">
        <title>A phased Vanilla planifolia genome enables genetic improvement of flavour and production.</title>
        <authorList>
            <person name="Hasing T."/>
            <person name="Tang H."/>
            <person name="Brym M."/>
            <person name="Khazi F."/>
            <person name="Huang T."/>
            <person name="Chambers A.H."/>
        </authorList>
    </citation>
    <scope>NUCLEOTIDE SEQUENCE [LARGE SCALE GENOMIC DNA]</scope>
    <source>
        <tissue evidence="3">Leaf</tissue>
    </source>
</reference>
<dbReference type="OrthoDB" id="784693at2759"/>
<keyword evidence="4" id="KW-1185">Reference proteome</keyword>
<dbReference type="GO" id="GO:0005524">
    <property type="term" value="F:ATP binding"/>
    <property type="evidence" value="ECO:0007669"/>
    <property type="project" value="InterPro"/>
</dbReference>
<dbReference type="InterPro" id="IPR001245">
    <property type="entry name" value="Ser-Thr/Tyr_kinase_cat_dom"/>
</dbReference>
<feature type="chain" id="PRO_5032364397" description="Protein kinase domain-containing protein" evidence="1">
    <location>
        <begin position="30"/>
        <end position="250"/>
    </location>
</feature>
<proteinExistence type="predicted"/>
<organism evidence="3 4">
    <name type="scientific">Vanilla planifolia</name>
    <name type="common">Vanilla</name>
    <dbReference type="NCBI Taxonomy" id="51239"/>
    <lineage>
        <taxon>Eukaryota</taxon>
        <taxon>Viridiplantae</taxon>
        <taxon>Streptophyta</taxon>
        <taxon>Embryophyta</taxon>
        <taxon>Tracheophyta</taxon>
        <taxon>Spermatophyta</taxon>
        <taxon>Magnoliopsida</taxon>
        <taxon>Liliopsida</taxon>
        <taxon>Asparagales</taxon>
        <taxon>Orchidaceae</taxon>
        <taxon>Vanilloideae</taxon>
        <taxon>Vanilleae</taxon>
        <taxon>Vanilla</taxon>
    </lineage>
</organism>
<dbReference type="PANTHER" id="PTHR23257">
    <property type="entry name" value="SERINE-THREONINE PROTEIN KINASE"/>
    <property type="match status" value="1"/>
</dbReference>
<comment type="caution">
    <text evidence="3">The sequence shown here is derived from an EMBL/GenBank/DDBJ whole genome shotgun (WGS) entry which is preliminary data.</text>
</comment>
<dbReference type="PROSITE" id="PS50011">
    <property type="entry name" value="PROTEIN_KINASE_DOM"/>
    <property type="match status" value="1"/>
</dbReference>
<dbReference type="Proteomes" id="UP000636800">
    <property type="component" value="Chromosome 1"/>
</dbReference>
<evidence type="ECO:0000313" key="4">
    <source>
        <dbReference type="Proteomes" id="UP000636800"/>
    </source>
</evidence>
<gene>
    <name evidence="3" type="ORF">HPP92_004042</name>
</gene>
<dbReference type="SUPFAM" id="SSF56112">
    <property type="entry name" value="Protein kinase-like (PK-like)"/>
    <property type="match status" value="1"/>
</dbReference>
<accession>A0A835S3L6</accession>
<dbReference type="InterPro" id="IPR050167">
    <property type="entry name" value="Ser_Thr_protein_kinase"/>
</dbReference>
<protein>
    <recommendedName>
        <fullName evidence="2">Protein kinase domain-containing protein</fullName>
    </recommendedName>
</protein>
<dbReference type="GO" id="GO:0007165">
    <property type="term" value="P:signal transduction"/>
    <property type="evidence" value="ECO:0007669"/>
    <property type="project" value="TreeGrafter"/>
</dbReference>
<evidence type="ECO:0000313" key="3">
    <source>
        <dbReference type="EMBL" id="KAG0499351.1"/>
    </source>
</evidence>
<dbReference type="GO" id="GO:0004672">
    <property type="term" value="F:protein kinase activity"/>
    <property type="evidence" value="ECO:0007669"/>
    <property type="project" value="InterPro"/>
</dbReference>
<dbReference type="Gene3D" id="1.10.510.10">
    <property type="entry name" value="Transferase(Phosphotransferase) domain 1"/>
    <property type="match status" value="1"/>
</dbReference>
<evidence type="ECO:0000259" key="2">
    <source>
        <dbReference type="PROSITE" id="PS50011"/>
    </source>
</evidence>
<dbReference type="InterPro" id="IPR011009">
    <property type="entry name" value="Kinase-like_dom_sf"/>
</dbReference>
<dbReference type="InterPro" id="IPR000719">
    <property type="entry name" value="Prot_kinase_dom"/>
</dbReference>
<feature type="signal peptide" evidence="1">
    <location>
        <begin position="1"/>
        <end position="29"/>
    </location>
</feature>
<dbReference type="EMBL" id="JADCNL010000001">
    <property type="protein sequence ID" value="KAG0499351.1"/>
    <property type="molecule type" value="Genomic_DNA"/>
</dbReference>
<dbReference type="GO" id="GO:0005737">
    <property type="term" value="C:cytoplasm"/>
    <property type="evidence" value="ECO:0007669"/>
    <property type="project" value="TreeGrafter"/>
</dbReference>
<name>A0A835S3L6_VANPL</name>
<evidence type="ECO:0000256" key="1">
    <source>
        <dbReference type="SAM" id="SignalP"/>
    </source>
</evidence>
<dbReference type="PANTHER" id="PTHR23257:SF772">
    <property type="entry name" value="PROTEIN KINASE SUPERFAMILY PROTEIN"/>
    <property type="match status" value="1"/>
</dbReference>
<sequence length="250" mass="27762">MSNSIILLKVLAWVLLVFIPNSKISIASSNYCPSDSFKEARAEKKRFSTPPPSRKDSEKGILGRVFSRGVHENDMITAAPQGSPLQHFFGIKNSEKGQGLPVELTADFYYGMYKDKPVAIKIIRSPDDDEDGVMALRFEKQFSRELVAACRSPPVFCIITEYLAGGSLRMFLHKLEPESLPLQKLLSIALGIAQGMEYIHSQGIIHRDPKPENMLFDENLCVKIADFGSAEEAYSDPLAEDDGNLPLDVP</sequence>
<feature type="domain" description="Protein kinase" evidence="2">
    <location>
        <begin position="88"/>
        <end position="250"/>
    </location>
</feature>
<dbReference type="AlphaFoldDB" id="A0A835S3L6"/>
<keyword evidence="1" id="KW-0732">Signal</keyword>
<dbReference type="Pfam" id="PF07714">
    <property type="entry name" value="PK_Tyr_Ser-Thr"/>
    <property type="match status" value="1"/>
</dbReference>